<organism evidence="2 3">
    <name type="scientific">Parelaphostrongylus tenuis</name>
    <name type="common">Meningeal worm</name>
    <dbReference type="NCBI Taxonomy" id="148309"/>
    <lineage>
        <taxon>Eukaryota</taxon>
        <taxon>Metazoa</taxon>
        <taxon>Ecdysozoa</taxon>
        <taxon>Nematoda</taxon>
        <taxon>Chromadorea</taxon>
        <taxon>Rhabditida</taxon>
        <taxon>Rhabditina</taxon>
        <taxon>Rhabditomorpha</taxon>
        <taxon>Strongyloidea</taxon>
        <taxon>Metastrongylidae</taxon>
        <taxon>Parelaphostrongylus</taxon>
    </lineage>
</organism>
<dbReference type="AlphaFoldDB" id="A0AAD5R706"/>
<feature type="compositionally biased region" description="Basic and acidic residues" evidence="1">
    <location>
        <begin position="14"/>
        <end position="24"/>
    </location>
</feature>
<evidence type="ECO:0000313" key="3">
    <source>
        <dbReference type="Proteomes" id="UP001196413"/>
    </source>
</evidence>
<feature type="non-terminal residue" evidence="2">
    <location>
        <position position="140"/>
    </location>
</feature>
<keyword evidence="3" id="KW-1185">Reference proteome</keyword>
<dbReference type="EMBL" id="JAHQIW010006852">
    <property type="protein sequence ID" value="KAJ1370749.1"/>
    <property type="molecule type" value="Genomic_DNA"/>
</dbReference>
<comment type="caution">
    <text evidence="2">The sequence shown here is derived from an EMBL/GenBank/DDBJ whole genome shotgun (WGS) entry which is preliminary data.</text>
</comment>
<protein>
    <submittedName>
        <fullName evidence="2">Uncharacterized protein</fullName>
    </submittedName>
</protein>
<feature type="compositionally biased region" description="Polar residues" evidence="1">
    <location>
        <begin position="1"/>
        <end position="13"/>
    </location>
</feature>
<name>A0AAD5R706_PARTN</name>
<dbReference type="Proteomes" id="UP001196413">
    <property type="component" value="Unassembled WGS sequence"/>
</dbReference>
<sequence>DNTLRSYGLTSRASEAEYRKEARSRSSATCGKDARLLRPRPSVIHFVGEERTRMENVPFAQRCVSILLQGENRHHERFTVPVPFSFDRRRQCRTDSQANNEINCSGSKTPPVNDDGSIVAGDPPERADKPYYSRKKCPFR</sequence>
<proteinExistence type="predicted"/>
<reference evidence="2" key="1">
    <citation type="submission" date="2021-06" db="EMBL/GenBank/DDBJ databases">
        <title>Parelaphostrongylus tenuis whole genome reference sequence.</title>
        <authorList>
            <person name="Garwood T.J."/>
            <person name="Larsen P.A."/>
            <person name="Fountain-Jones N.M."/>
            <person name="Garbe J.R."/>
            <person name="Macchietto M.G."/>
            <person name="Kania S.A."/>
            <person name="Gerhold R.W."/>
            <person name="Richards J.E."/>
            <person name="Wolf T.M."/>
        </authorList>
    </citation>
    <scope>NUCLEOTIDE SEQUENCE</scope>
    <source>
        <strain evidence="2">MNPRO001-30</strain>
        <tissue evidence="2">Meninges</tissue>
    </source>
</reference>
<feature type="region of interest" description="Disordered" evidence="1">
    <location>
        <begin position="1"/>
        <end position="34"/>
    </location>
</feature>
<evidence type="ECO:0000256" key="1">
    <source>
        <dbReference type="SAM" id="MobiDB-lite"/>
    </source>
</evidence>
<feature type="region of interest" description="Disordered" evidence="1">
    <location>
        <begin position="97"/>
        <end position="140"/>
    </location>
</feature>
<evidence type="ECO:0000313" key="2">
    <source>
        <dbReference type="EMBL" id="KAJ1370749.1"/>
    </source>
</evidence>
<accession>A0AAD5R706</accession>
<feature type="compositionally biased region" description="Polar residues" evidence="1">
    <location>
        <begin position="97"/>
        <end position="110"/>
    </location>
</feature>
<gene>
    <name evidence="2" type="ORF">KIN20_032554</name>
</gene>